<dbReference type="InterPro" id="IPR041698">
    <property type="entry name" value="Methyltransf_25"/>
</dbReference>
<dbReference type="PATRIC" id="fig|700597.3.peg.6145"/>
<reference evidence="2 3" key="1">
    <citation type="submission" date="2011-08" db="EMBL/GenBank/DDBJ databases">
        <authorList>
            <person name="Lin Y."/>
            <person name="Hao X."/>
            <person name="Johnstone L."/>
            <person name="Miller S.J."/>
            <person name="Wei G."/>
            <person name="Rensing C."/>
        </authorList>
    </citation>
    <scope>NUCLEOTIDE SEQUENCE [LARGE SCALE GENOMIC DNA]</scope>
    <source>
        <strain evidence="2 3">K42</strain>
    </source>
</reference>
<gene>
    <name evidence="2" type="ORF">SZN_31359</name>
</gene>
<evidence type="ECO:0000259" key="1">
    <source>
        <dbReference type="Pfam" id="PF13649"/>
    </source>
</evidence>
<dbReference type="InterPro" id="IPR029063">
    <property type="entry name" value="SAM-dependent_MTases_sf"/>
</dbReference>
<dbReference type="SUPFAM" id="SSF53335">
    <property type="entry name" value="S-adenosyl-L-methionine-dependent methyltransferases"/>
    <property type="match status" value="1"/>
</dbReference>
<proteinExistence type="predicted"/>
<keyword evidence="3" id="KW-1185">Reference proteome</keyword>
<dbReference type="Gene3D" id="3.40.50.150">
    <property type="entry name" value="Vaccinia Virus protein VP39"/>
    <property type="match status" value="1"/>
</dbReference>
<name>G2GL76_9ACTN</name>
<organism evidence="2 3">
    <name type="scientific">Streptomyces zinciresistens K42</name>
    <dbReference type="NCBI Taxonomy" id="700597"/>
    <lineage>
        <taxon>Bacteria</taxon>
        <taxon>Bacillati</taxon>
        <taxon>Actinomycetota</taxon>
        <taxon>Actinomycetes</taxon>
        <taxon>Kitasatosporales</taxon>
        <taxon>Streptomycetaceae</taxon>
        <taxon>Streptomyces</taxon>
    </lineage>
</organism>
<comment type="caution">
    <text evidence="2">The sequence shown here is derived from an EMBL/GenBank/DDBJ whole genome shotgun (WGS) entry which is preliminary data.</text>
</comment>
<feature type="domain" description="Methyltransferase" evidence="1">
    <location>
        <begin position="116"/>
        <end position="199"/>
    </location>
</feature>
<dbReference type="EMBL" id="AGBF01000198">
    <property type="protein sequence ID" value="EGX55743.1"/>
    <property type="molecule type" value="Genomic_DNA"/>
</dbReference>
<dbReference type="RefSeq" id="WP_007502749.1">
    <property type="nucleotide sequence ID" value="NZ_AGBF01000198.1"/>
</dbReference>
<dbReference type="OrthoDB" id="3450072at2"/>
<evidence type="ECO:0000313" key="3">
    <source>
        <dbReference type="Proteomes" id="UP000004217"/>
    </source>
</evidence>
<dbReference type="AlphaFoldDB" id="G2GL76"/>
<accession>G2GL76</accession>
<protein>
    <recommendedName>
        <fullName evidence="1">Methyltransferase domain-containing protein</fullName>
    </recommendedName>
</protein>
<sequence>MDWESKANTLADQVTDPDSRWLAPVARVARHELVPRWWDVGDSGRWVLRDGASEPDAWREAAYADRSLITRVGTLHADDAEPGDQPEGLPTSSATMPSLVVRMLRHGRLGDGLSLLDLGTGAGGLTAYACHRLGDAHVTSLDVDPYLVGAARDRLAGMGYHPKMIAADATEQVPGSYERIVSTVALTPGPKLRAVLAALVPGGRVATTLARTSLIVTGWKNQHGDVVGRVERDMAGFMLTRSGDDYPPALSELFALAREADGERTGTGRYPVVDVANAWELRSMLEVTTPGVELDYETHDRTRTAYLVHPDGSWARASAEWTDPPEVHQSGPQRLWDALERIRNRQNAEGSLPLLGARVRLTPDGVCHLSRGRWRASMGAR</sequence>
<dbReference type="CDD" id="cd02440">
    <property type="entry name" value="AdoMet_MTases"/>
    <property type="match status" value="1"/>
</dbReference>
<dbReference type="Proteomes" id="UP000004217">
    <property type="component" value="Unassembled WGS sequence"/>
</dbReference>
<dbReference type="GO" id="GO:0008168">
    <property type="term" value="F:methyltransferase activity"/>
    <property type="evidence" value="ECO:0007669"/>
    <property type="project" value="UniProtKB-ARBA"/>
</dbReference>
<evidence type="ECO:0000313" key="2">
    <source>
        <dbReference type="EMBL" id="EGX55743.1"/>
    </source>
</evidence>
<dbReference type="Pfam" id="PF13649">
    <property type="entry name" value="Methyltransf_25"/>
    <property type="match status" value="1"/>
</dbReference>